<name>A0A5B7G7U3_PORTR</name>
<feature type="region of interest" description="Disordered" evidence="1">
    <location>
        <begin position="69"/>
        <end position="95"/>
    </location>
</feature>
<dbReference type="Proteomes" id="UP000324222">
    <property type="component" value="Unassembled WGS sequence"/>
</dbReference>
<reference evidence="2 3" key="1">
    <citation type="submission" date="2019-05" db="EMBL/GenBank/DDBJ databases">
        <title>Another draft genome of Portunus trituberculatus and its Hox gene families provides insights of decapod evolution.</title>
        <authorList>
            <person name="Jeong J.-H."/>
            <person name="Song I."/>
            <person name="Kim S."/>
            <person name="Choi T."/>
            <person name="Kim D."/>
            <person name="Ryu S."/>
            <person name="Kim W."/>
        </authorList>
    </citation>
    <scope>NUCLEOTIDE SEQUENCE [LARGE SCALE GENOMIC DNA]</scope>
    <source>
        <tissue evidence="2">Muscle</tissue>
    </source>
</reference>
<comment type="caution">
    <text evidence="2">The sequence shown here is derived from an EMBL/GenBank/DDBJ whole genome shotgun (WGS) entry which is preliminary data.</text>
</comment>
<keyword evidence="3" id="KW-1185">Reference proteome</keyword>
<protein>
    <submittedName>
        <fullName evidence="2">Uncharacterized protein</fullName>
    </submittedName>
</protein>
<accession>A0A5B7G7U3</accession>
<organism evidence="2 3">
    <name type="scientific">Portunus trituberculatus</name>
    <name type="common">Swimming crab</name>
    <name type="synonym">Neptunus trituberculatus</name>
    <dbReference type="NCBI Taxonomy" id="210409"/>
    <lineage>
        <taxon>Eukaryota</taxon>
        <taxon>Metazoa</taxon>
        <taxon>Ecdysozoa</taxon>
        <taxon>Arthropoda</taxon>
        <taxon>Crustacea</taxon>
        <taxon>Multicrustacea</taxon>
        <taxon>Malacostraca</taxon>
        <taxon>Eumalacostraca</taxon>
        <taxon>Eucarida</taxon>
        <taxon>Decapoda</taxon>
        <taxon>Pleocyemata</taxon>
        <taxon>Brachyura</taxon>
        <taxon>Eubrachyura</taxon>
        <taxon>Portunoidea</taxon>
        <taxon>Portunidae</taxon>
        <taxon>Portuninae</taxon>
        <taxon>Portunus</taxon>
    </lineage>
</organism>
<evidence type="ECO:0000313" key="3">
    <source>
        <dbReference type="Proteomes" id="UP000324222"/>
    </source>
</evidence>
<evidence type="ECO:0000313" key="2">
    <source>
        <dbReference type="EMBL" id="MPC56051.1"/>
    </source>
</evidence>
<evidence type="ECO:0000256" key="1">
    <source>
        <dbReference type="SAM" id="MobiDB-lite"/>
    </source>
</evidence>
<dbReference type="EMBL" id="VSRR010013653">
    <property type="protein sequence ID" value="MPC56051.1"/>
    <property type="molecule type" value="Genomic_DNA"/>
</dbReference>
<sequence>MSYFVRPTPPPSPVQTLCVCQPQAHDCCLTTRCPSLLPWFWSGSDPPPTPWALLGRALRPVFVPPPTSRSVAIGAPSPPTVFSAGGRSTSRPTEHSRSCARGIQWCGGRAGSVATEAGGRAFPWQRSSQHGRPRRLPQVSPSVLAVSLSPNDFLGCNKHTAKGRNDWDERGKPIREPRQVFQTALIAAACMERSDGW</sequence>
<gene>
    <name evidence="2" type="ORF">E2C01_050000</name>
</gene>
<dbReference type="AlphaFoldDB" id="A0A5B7G7U3"/>
<proteinExistence type="predicted"/>